<feature type="domain" description="TSCPD" evidence="6">
    <location>
        <begin position="10"/>
        <end position="82"/>
    </location>
</feature>
<evidence type="ECO:0000256" key="4">
    <source>
        <dbReference type="ARBA" id="ARBA00022741"/>
    </source>
</evidence>
<comment type="similarity">
    <text evidence="1">Belongs to the ribonucleoside diphosphate reductase class-2 family.</text>
</comment>
<organism evidence="7 8">
    <name type="scientific">Xylanibacter brevis</name>
    <dbReference type="NCBI Taxonomy" id="83231"/>
    <lineage>
        <taxon>Bacteria</taxon>
        <taxon>Pseudomonadati</taxon>
        <taxon>Bacteroidota</taxon>
        <taxon>Bacteroidia</taxon>
        <taxon>Bacteroidales</taxon>
        <taxon>Prevotellaceae</taxon>
        <taxon>Xylanibacter</taxon>
    </lineage>
</organism>
<keyword evidence="3" id="KW-0237">DNA synthesis</keyword>
<accession>A0ABS9CIE2</accession>
<evidence type="ECO:0000256" key="1">
    <source>
        <dbReference type="ARBA" id="ARBA00007405"/>
    </source>
</evidence>
<evidence type="ECO:0000256" key="2">
    <source>
        <dbReference type="ARBA" id="ARBA00012274"/>
    </source>
</evidence>
<keyword evidence="8" id="KW-1185">Reference proteome</keyword>
<dbReference type="RefSeq" id="WP_094438941.1">
    <property type="nucleotide sequence ID" value="NZ_JADYTN010000014.1"/>
</dbReference>
<dbReference type="NCBIfam" id="TIGR03905">
    <property type="entry name" value="TIGR03905_4_Cys"/>
    <property type="match status" value="1"/>
</dbReference>
<keyword evidence="4" id="KW-0547">Nucleotide-binding</keyword>
<dbReference type="InterPro" id="IPR024434">
    <property type="entry name" value="TSCPD_dom"/>
</dbReference>
<evidence type="ECO:0000256" key="5">
    <source>
        <dbReference type="ARBA" id="ARBA00047754"/>
    </source>
</evidence>
<protein>
    <recommendedName>
        <fullName evidence="2">ribonucleoside-diphosphate reductase</fullName>
        <ecNumber evidence="2">1.17.4.1</ecNumber>
    </recommendedName>
</protein>
<comment type="caution">
    <text evidence="7">The sequence shown here is derived from an EMBL/GenBank/DDBJ whole genome shotgun (WGS) entry which is preliminary data.</text>
</comment>
<evidence type="ECO:0000313" key="8">
    <source>
        <dbReference type="Proteomes" id="UP001200470"/>
    </source>
</evidence>
<dbReference type="Proteomes" id="UP001200470">
    <property type="component" value="Unassembled WGS sequence"/>
</dbReference>
<evidence type="ECO:0000313" key="7">
    <source>
        <dbReference type="EMBL" id="MCF2563944.1"/>
    </source>
</evidence>
<evidence type="ECO:0000256" key="3">
    <source>
        <dbReference type="ARBA" id="ARBA00022634"/>
    </source>
</evidence>
<comment type="catalytic activity">
    <reaction evidence="5">
        <text>a 2'-deoxyribonucleoside 5'-diphosphate + [thioredoxin]-disulfide + H2O = a ribonucleoside 5'-diphosphate + [thioredoxin]-dithiol</text>
        <dbReference type="Rhea" id="RHEA:23252"/>
        <dbReference type="Rhea" id="RHEA-COMP:10698"/>
        <dbReference type="Rhea" id="RHEA-COMP:10700"/>
        <dbReference type="ChEBI" id="CHEBI:15377"/>
        <dbReference type="ChEBI" id="CHEBI:29950"/>
        <dbReference type="ChEBI" id="CHEBI:50058"/>
        <dbReference type="ChEBI" id="CHEBI:57930"/>
        <dbReference type="ChEBI" id="CHEBI:73316"/>
        <dbReference type="EC" id="1.17.4.1"/>
    </reaction>
</comment>
<name>A0ABS9CIE2_9BACT</name>
<gene>
    <name evidence="7" type="ORF">I6E12_07440</name>
</gene>
<dbReference type="EMBL" id="JADYTN010000014">
    <property type="protein sequence ID" value="MCF2563944.1"/>
    <property type="molecule type" value="Genomic_DNA"/>
</dbReference>
<dbReference type="Pfam" id="PF12637">
    <property type="entry name" value="TSCPD"/>
    <property type="match status" value="1"/>
</dbReference>
<dbReference type="InterPro" id="IPR023806">
    <property type="entry name" value="CHP03905"/>
</dbReference>
<reference evidence="7 8" key="1">
    <citation type="submission" date="2020-12" db="EMBL/GenBank/DDBJ databases">
        <title>Whole genome sequences of gut porcine anaerobes.</title>
        <authorList>
            <person name="Kubasova T."/>
            <person name="Jahodarova E."/>
            <person name="Rychlik I."/>
        </authorList>
    </citation>
    <scope>NUCLEOTIDE SEQUENCE [LARGE SCALE GENOMIC DNA]</scope>
    <source>
        <strain evidence="7 8">An925</strain>
    </source>
</reference>
<proteinExistence type="inferred from homology"/>
<evidence type="ECO:0000259" key="6">
    <source>
        <dbReference type="Pfam" id="PF12637"/>
    </source>
</evidence>
<sequence>MATKHICYETHGTCSRMIDVTCDENNIIQQVFFLGGCNGNLQGIGQLVKGQHIDDVIHKINGIRCGTKNTSCPDQLCRALEILKEKAVDD</sequence>
<dbReference type="EC" id="1.17.4.1" evidence="2"/>